<evidence type="ECO:0000313" key="1">
    <source>
        <dbReference type="EMBL" id="VDP03314.1"/>
    </source>
</evidence>
<feature type="non-terminal residue" evidence="1">
    <location>
        <position position="1"/>
    </location>
</feature>
<proteinExistence type="predicted"/>
<name>A0A183MAC1_9TREM</name>
<gene>
    <name evidence="1" type="ORF">SMRZ_LOCUS12996</name>
</gene>
<dbReference type="EMBL" id="UZAI01008892">
    <property type="protein sequence ID" value="VDP03314.1"/>
    <property type="molecule type" value="Genomic_DNA"/>
</dbReference>
<organism evidence="1 2">
    <name type="scientific">Schistosoma margrebowiei</name>
    <dbReference type="NCBI Taxonomy" id="48269"/>
    <lineage>
        <taxon>Eukaryota</taxon>
        <taxon>Metazoa</taxon>
        <taxon>Spiralia</taxon>
        <taxon>Lophotrochozoa</taxon>
        <taxon>Platyhelminthes</taxon>
        <taxon>Trematoda</taxon>
        <taxon>Digenea</taxon>
        <taxon>Strigeidida</taxon>
        <taxon>Schistosomatoidea</taxon>
        <taxon>Schistosomatidae</taxon>
        <taxon>Schistosoma</taxon>
    </lineage>
</organism>
<protein>
    <submittedName>
        <fullName evidence="1">Uncharacterized protein</fullName>
    </submittedName>
</protein>
<keyword evidence="2" id="KW-1185">Reference proteome</keyword>
<reference evidence="1 2" key="1">
    <citation type="submission" date="2018-11" db="EMBL/GenBank/DDBJ databases">
        <authorList>
            <consortium name="Pathogen Informatics"/>
        </authorList>
    </citation>
    <scope>NUCLEOTIDE SEQUENCE [LARGE SCALE GENOMIC DNA]</scope>
    <source>
        <strain evidence="1 2">Zambia</strain>
    </source>
</reference>
<dbReference type="Proteomes" id="UP000277204">
    <property type="component" value="Unassembled WGS sequence"/>
</dbReference>
<accession>A0A183MAC1</accession>
<sequence>RNRRTVIHNSQTRAYKIKAQAEHIEVNRQIKNNIKADRQQYVEELAMTAKKGARYGNMKQLFDKMKKLAGEYSERDSPVKDKEGRPIAEIQERRNRWVEYFEEILNRPAPLNPPDIEEAHTDLPTDVNSPTTEEIRMAIRKIKSGKTAGPDNIPAITLKYSTFIDRIPSATACERTNQLPAEEEIRERRWKWIRHTLRESSNCITR</sequence>
<evidence type="ECO:0000313" key="2">
    <source>
        <dbReference type="Proteomes" id="UP000277204"/>
    </source>
</evidence>
<dbReference type="AlphaFoldDB" id="A0A183MAC1"/>